<feature type="compositionally biased region" description="Polar residues" evidence="1">
    <location>
        <begin position="1059"/>
        <end position="1071"/>
    </location>
</feature>
<evidence type="ECO:0000259" key="2">
    <source>
        <dbReference type="Pfam" id="PF07919"/>
    </source>
</evidence>
<evidence type="ECO:0000313" key="5">
    <source>
        <dbReference type="Proteomes" id="UP000799437"/>
    </source>
</evidence>
<dbReference type="Proteomes" id="UP000799437">
    <property type="component" value="Unassembled WGS sequence"/>
</dbReference>
<dbReference type="Pfam" id="PF11817">
    <property type="entry name" value="Foie-gras_1"/>
    <property type="match status" value="1"/>
</dbReference>
<proteinExistence type="predicted"/>
<feature type="region of interest" description="Disordered" evidence="1">
    <location>
        <begin position="1143"/>
        <end position="1195"/>
    </location>
</feature>
<dbReference type="InterPro" id="IPR012880">
    <property type="entry name" value="Gryzun"/>
</dbReference>
<keyword evidence="5" id="KW-1185">Reference proteome</keyword>
<gene>
    <name evidence="4" type="ORF">EJ05DRAFT_507251</name>
</gene>
<feature type="domain" description="Gryzun putative trafficking through Golgi" evidence="2">
    <location>
        <begin position="1191"/>
        <end position="1311"/>
    </location>
</feature>
<dbReference type="PANTHER" id="PTHR14374:SF0">
    <property type="entry name" value="TRAFFICKING PROTEIN PARTICLE COMPLEX SUBUNIT 11"/>
    <property type="match status" value="1"/>
</dbReference>
<accession>A0A6A6WFK2</accession>
<feature type="domain" description="Gryzun putative trafficking through Golgi" evidence="2">
    <location>
        <begin position="665"/>
        <end position="1149"/>
    </location>
</feature>
<dbReference type="Pfam" id="PF07919">
    <property type="entry name" value="Gryzun"/>
    <property type="match status" value="2"/>
</dbReference>
<dbReference type="OrthoDB" id="6278596at2759"/>
<dbReference type="InterPro" id="IPR021773">
    <property type="entry name" value="TPC11"/>
</dbReference>
<dbReference type="EMBL" id="ML996566">
    <property type="protein sequence ID" value="KAF2761598.1"/>
    <property type="molecule type" value="Genomic_DNA"/>
</dbReference>
<protein>
    <recommendedName>
        <fullName evidence="6">Trafficking protein particle complex subunit 11 domain-containing protein</fullName>
    </recommendedName>
</protein>
<dbReference type="GeneID" id="54488953"/>
<evidence type="ECO:0000259" key="3">
    <source>
        <dbReference type="Pfam" id="PF11817"/>
    </source>
</evidence>
<evidence type="ECO:0000256" key="1">
    <source>
        <dbReference type="SAM" id="MobiDB-lite"/>
    </source>
</evidence>
<dbReference type="PANTHER" id="PTHR14374">
    <property type="entry name" value="FOIE GRAS"/>
    <property type="match status" value="1"/>
</dbReference>
<feature type="region of interest" description="Disordered" evidence="1">
    <location>
        <begin position="1056"/>
        <end position="1078"/>
    </location>
</feature>
<evidence type="ECO:0008006" key="6">
    <source>
        <dbReference type="Google" id="ProtNLM"/>
    </source>
</evidence>
<reference evidence="4" key="1">
    <citation type="journal article" date="2020" name="Stud. Mycol.">
        <title>101 Dothideomycetes genomes: a test case for predicting lifestyles and emergence of pathogens.</title>
        <authorList>
            <person name="Haridas S."/>
            <person name="Albert R."/>
            <person name="Binder M."/>
            <person name="Bloem J."/>
            <person name="Labutti K."/>
            <person name="Salamov A."/>
            <person name="Andreopoulos B."/>
            <person name="Baker S."/>
            <person name="Barry K."/>
            <person name="Bills G."/>
            <person name="Bluhm B."/>
            <person name="Cannon C."/>
            <person name="Castanera R."/>
            <person name="Culley D."/>
            <person name="Daum C."/>
            <person name="Ezra D."/>
            <person name="Gonzalez J."/>
            <person name="Henrissat B."/>
            <person name="Kuo A."/>
            <person name="Liang C."/>
            <person name="Lipzen A."/>
            <person name="Lutzoni F."/>
            <person name="Magnuson J."/>
            <person name="Mondo S."/>
            <person name="Nolan M."/>
            <person name="Ohm R."/>
            <person name="Pangilinan J."/>
            <person name="Park H.-J."/>
            <person name="Ramirez L."/>
            <person name="Alfaro M."/>
            <person name="Sun H."/>
            <person name="Tritt A."/>
            <person name="Yoshinaga Y."/>
            <person name="Zwiers L.-H."/>
            <person name="Turgeon B."/>
            <person name="Goodwin S."/>
            <person name="Spatafora J."/>
            <person name="Crous P."/>
            <person name="Grigoriev I."/>
        </authorList>
    </citation>
    <scope>NUCLEOTIDE SEQUENCE</scope>
    <source>
        <strain evidence="4">CBS 121739</strain>
    </source>
</reference>
<dbReference type="RefSeq" id="XP_033604049.1">
    <property type="nucleotide sequence ID" value="XM_033747899.1"/>
</dbReference>
<feature type="domain" description="Trafficking protein particle complex subunit 11" evidence="3">
    <location>
        <begin position="352"/>
        <end position="633"/>
    </location>
</feature>
<sequence>MEAYPDDYVGHNLPLVVLSGLGTDLPVEEHSSSYDFMLETATHIKSPTDIPPIQGERADLLLREFINADGRRAAWNARARNAKGGSVCTRFKAIGREFVLPPHKAAPPELSDDLILSTHNSQTSSWILHSPLSPLSPSSPLYPDGVMSPAWIAKHQHHIPAVFVSFFNFKTSDPSKNDSHDKQLIDEISGIKSVLLEYKIRYVVVFLSDTTIIQSPEIEDRLASIRRANSLDPKSSMFFIPPNTSTNEFPTFVQTVLVTLQPLCVEYYRDLTKHARRKKGRGSVPPPTVPPTQGTSRTLSNQGWGMRYDFKLGVFAEFRQEMDAASRHYNIALDSVLGPDGIFETLPSWSPRWDETRMLGDVIAVRLIRCLLWNDQPTSAVQAWSMYRRRMQSLLDRRGKGTSNYGWAAWESRWACIMAEIVDRADLPVFIVREPRRDGGAPGARVNALFSPPEKAFPVGERLQPWQLLHHPGYWLRLAANHARRRRDLSEEMPEEDRVLPSQAAATKGADRYASYDLYLVPPPHIEQPLEGNDGYDHCSEISELLNQAISQYFARGQQRFVDRLNLELGWALLHGKRYSDALSVLKPLWEGMSWRTEGWWHLASAVTWALNESAFHCQEANVLVCTEWEILSKTLPSRSERTHDLMKCLDPILSAYHGIEKTRITLSSSTSVSPLHVNFAFSALEGHVGEPLLVQLVLTSHARNGSKPLLLSELFVSFKGCISEVRLTHSAASDSTGASTVQQIVLQEASAQPRQSYSHVSKWTGEADLSIHAGQVKAFNFPLVFRDAGDVTVTGTTLNIDAEQFVLSYSTTPKESHIPPAWWIKGARGVRPKQPSREVGIWTHILPKPPKMDINISNLQKQYYTDEPVTLDIELFNHEDEDTEAVIEVRLLGGAKEALEFTWLAQDTTTSQPSATPNAVDLPGHQVGRLSINERRTERIHLGAPTEPSAYAMEIKVLYHLLSDLSTPVSKILTVDLVFASPFEASYDFLPRVHPDPWPSYFDPSTARSPPDLPTTPEPATGIPQAWLLHARIASFATSPLLIISSSIIPKSIPPGTTLHTRSTSPSASTADPVPIAPHELTNRSFALTTRKQSLDERRPATLDLSLAITWRRPSSPADHAITTTLPIPAFALAGAEPRVLASAHPSPVPTATATSTTTSTSTSTFPNTASTSTSTTSTSTSPNTTTASTTSTSTSTKTQIIHLTYTLENPTAHFLTFELGMEASEEFAFAGPKVRRVGIVPLSRRRVVFALLPVLGNMGVGAGVGDGGDKGRWINPVLKVTDSYFHKTLKVVAAEGCRGEKKGVGVWVPE</sequence>
<evidence type="ECO:0000313" key="4">
    <source>
        <dbReference type="EMBL" id="KAF2761598.1"/>
    </source>
</evidence>
<name>A0A6A6WFK2_9PEZI</name>
<organism evidence="4 5">
    <name type="scientific">Pseudovirgaria hyperparasitica</name>
    <dbReference type="NCBI Taxonomy" id="470096"/>
    <lineage>
        <taxon>Eukaryota</taxon>
        <taxon>Fungi</taxon>
        <taxon>Dikarya</taxon>
        <taxon>Ascomycota</taxon>
        <taxon>Pezizomycotina</taxon>
        <taxon>Dothideomycetes</taxon>
        <taxon>Dothideomycetes incertae sedis</taxon>
        <taxon>Acrospermales</taxon>
        <taxon>Acrospermaceae</taxon>
        <taxon>Pseudovirgaria</taxon>
    </lineage>
</organism>
<feature type="region of interest" description="Disordered" evidence="1">
    <location>
        <begin position="276"/>
        <end position="300"/>
    </location>
</feature>